<reference evidence="1" key="1">
    <citation type="journal article" date="2021" name="Proc. Natl. Acad. Sci. U.S.A.">
        <title>A Catalog of Tens of Thousands of Viruses from Human Metagenomes Reveals Hidden Associations with Chronic Diseases.</title>
        <authorList>
            <person name="Tisza M.J."/>
            <person name="Buck C.B."/>
        </authorList>
    </citation>
    <scope>NUCLEOTIDE SEQUENCE</scope>
    <source>
        <strain evidence="1">CtbbV81</strain>
    </source>
</reference>
<protein>
    <submittedName>
        <fullName evidence="1">Uncharacterized protein</fullName>
    </submittedName>
</protein>
<name>A0A8S5TQG4_9CAUD</name>
<dbReference type="EMBL" id="BK032878">
    <property type="protein sequence ID" value="DAF65373.1"/>
    <property type="molecule type" value="Genomic_DNA"/>
</dbReference>
<evidence type="ECO:0000313" key="1">
    <source>
        <dbReference type="EMBL" id="DAF65373.1"/>
    </source>
</evidence>
<accession>A0A8S5TQG4</accession>
<proteinExistence type="predicted"/>
<organism evidence="1">
    <name type="scientific">Siphoviridae sp. ctbbV81</name>
    <dbReference type="NCBI Taxonomy" id="2827900"/>
    <lineage>
        <taxon>Viruses</taxon>
        <taxon>Duplodnaviria</taxon>
        <taxon>Heunggongvirae</taxon>
        <taxon>Uroviricota</taxon>
        <taxon>Caudoviricetes</taxon>
    </lineage>
</organism>
<sequence>MKKARFTQKQPLLKTFDSGDGIYVFICTNEKEVTEETQQAGTEETQTYSETVYEYDYNEFVTSADQLEDIQNNPENYLTYEPEKSVEQQIKEQKEQLETQKLLIQYVAEMGDIYIPE</sequence>